<proteinExistence type="inferred from homology"/>
<dbReference type="InterPro" id="IPR006680">
    <property type="entry name" value="Amidohydro-rel"/>
</dbReference>
<dbReference type="InterPro" id="IPR004722">
    <property type="entry name" value="DHOase"/>
</dbReference>
<comment type="function">
    <text evidence="2">Catalyzes the reversible cyclization of carbamoyl aspartate to dihydroorotate.</text>
</comment>
<sequence>MIVKHAKDVNGTRCDVWISDGKIRAFGVDLPVPEGEQVVDAGGLTLMPAFIDTHCHWRTPGFEYKEDIATGSAAAAAGGYTYVNLMPNTKPVCSSAEIAHEVMAKAKEVGLCDCNQTISITKNFDGKTLDHLLELPDDLRCISEDGNGVMNNAVMARAFAIATDRSLIVMSHAEDREISPWDYRLAENIETVRNCHLAQYYGTRLHMCHVSTKEAIRTIRQAQFSGARVTCEVTPHHLWFDDSRLQYRVNPPIRKADDVDALVEGIRNGTVSCIGTDHAPHTAEDKEKGAAGMVGLETAFAVCYTKLCRECGLPLEHLSALMSAGPAGVLGLTTKGLLIPGFDADLVLVDIDHMFTVHADELHSKSKNCPYDGQSLYGKVMLTLKAGKETYRSADFKG</sequence>
<evidence type="ECO:0000256" key="5">
    <source>
        <dbReference type="ARBA" id="ARBA00022801"/>
    </source>
</evidence>
<dbReference type="Proteomes" id="UP000768567">
    <property type="component" value="Unassembled WGS sequence"/>
</dbReference>
<reference evidence="8 9" key="1">
    <citation type="submission" date="2020-10" db="EMBL/GenBank/DDBJ databases">
        <title>ChiBAC.</title>
        <authorList>
            <person name="Zenner C."/>
            <person name="Hitch T.C.A."/>
            <person name="Clavel T."/>
        </authorList>
    </citation>
    <scope>NUCLEOTIDE SEQUENCE [LARGE SCALE GENOMIC DNA]</scope>
    <source>
        <strain evidence="8 9">DSM 109015</strain>
    </source>
</reference>
<dbReference type="SUPFAM" id="SSF51338">
    <property type="entry name" value="Composite domain of metallo-dependent hydrolases"/>
    <property type="match status" value="1"/>
</dbReference>
<dbReference type="PROSITE" id="PS00483">
    <property type="entry name" value="DIHYDROOROTASE_2"/>
    <property type="match status" value="1"/>
</dbReference>
<dbReference type="Gene3D" id="3.20.20.140">
    <property type="entry name" value="Metal-dependent hydrolases"/>
    <property type="match status" value="1"/>
</dbReference>
<accession>A0ABR9R2H4</accession>
<dbReference type="PANTHER" id="PTHR43668">
    <property type="entry name" value="ALLANTOINASE"/>
    <property type="match status" value="1"/>
</dbReference>
<dbReference type="SUPFAM" id="SSF51556">
    <property type="entry name" value="Metallo-dependent hydrolases"/>
    <property type="match status" value="1"/>
</dbReference>
<evidence type="ECO:0000256" key="2">
    <source>
        <dbReference type="ARBA" id="ARBA00002368"/>
    </source>
</evidence>
<evidence type="ECO:0000256" key="6">
    <source>
        <dbReference type="ARBA" id="ARBA00022975"/>
    </source>
</evidence>
<evidence type="ECO:0000256" key="3">
    <source>
        <dbReference type="ARBA" id="ARBA00010286"/>
    </source>
</evidence>
<dbReference type="InterPro" id="IPR050138">
    <property type="entry name" value="DHOase/Allantoinase_Hydrolase"/>
</dbReference>
<comment type="cofactor">
    <cofactor evidence="1">
        <name>Zn(2+)</name>
        <dbReference type="ChEBI" id="CHEBI:29105"/>
    </cofactor>
</comment>
<dbReference type="NCBIfam" id="TIGR00857">
    <property type="entry name" value="pyrC_multi"/>
    <property type="match status" value="1"/>
</dbReference>
<keyword evidence="9" id="KW-1185">Reference proteome</keyword>
<dbReference type="InterPro" id="IPR002195">
    <property type="entry name" value="Dihydroorotase_CS"/>
</dbReference>
<dbReference type="InterPro" id="IPR032466">
    <property type="entry name" value="Metal_Hydrolase"/>
</dbReference>
<keyword evidence="5" id="KW-0378">Hydrolase</keyword>
<dbReference type="InterPro" id="IPR011059">
    <property type="entry name" value="Metal-dep_hydrolase_composite"/>
</dbReference>
<gene>
    <name evidence="8" type="ORF">INF35_06030</name>
</gene>
<dbReference type="EMBL" id="JADCKC010000002">
    <property type="protein sequence ID" value="MBE5037334.1"/>
    <property type="molecule type" value="Genomic_DNA"/>
</dbReference>
<evidence type="ECO:0000259" key="7">
    <source>
        <dbReference type="Pfam" id="PF01979"/>
    </source>
</evidence>
<organism evidence="8 9">
    <name type="scientific">Gemmiger gallinarum</name>
    <dbReference type="NCBI Taxonomy" id="2779354"/>
    <lineage>
        <taxon>Bacteria</taxon>
        <taxon>Bacillati</taxon>
        <taxon>Bacillota</taxon>
        <taxon>Clostridia</taxon>
        <taxon>Eubacteriales</taxon>
        <taxon>Gemmiger</taxon>
    </lineage>
</organism>
<evidence type="ECO:0000256" key="1">
    <source>
        <dbReference type="ARBA" id="ARBA00001947"/>
    </source>
</evidence>
<dbReference type="RefSeq" id="WP_193500626.1">
    <property type="nucleotide sequence ID" value="NZ_JADCKC010000002.1"/>
</dbReference>
<feature type="domain" description="Amidohydrolase-related" evidence="7">
    <location>
        <begin position="45"/>
        <end position="388"/>
    </location>
</feature>
<evidence type="ECO:0000256" key="4">
    <source>
        <dbReference type="ARBA" id="ARBA00022723"/>
    </source>
</evidence>
<dbReference type="CDD" id="cd01317">
    <property type="entry name" value="DHOase_IIa"/>
    <property type="match status" value="1"/>
</dbReference>
<keyword evidence="4" id="KW-0479">Metal-binding</keyword>
<dbReference type="PANTHER" id="PTHR43668:SF2">
    <property type="entry name" value="ALLANTOINASE"/>
    <property type="match status" value="1"/>
</dbReference>
<name>A0ABR9R2H4_9FIRM</name>
<keyword evidence="6" id="KW-0665">Pyrimidine biosynthesis</keyword>
<comment type="caution">
    <text evidence="8">The sequence shown here is derived from an EMBL/GenBank/DDBJ whole genome shotgun (WGS) entry which is preliminary data.</text>
</comment>
<evidence type="ECO:0000313" key="8">
    <source>
        <dbReference type="EMBL" id="MBE5037334.1"/>
    </source>
</evidence>
<comment type="similarity">
    <text evidence="3">Belongs to the metallo-dependent hydrolases superfamily. DHOase family. Class I DHOase subfamily.</text>
</comment>
<evidence type="ECO:0000313" key="9">
    <source>
        <dbReference type="Proteomes" id="UP000768567"/>
    </source>
</evidence>
<protein>
    <submittedName>
        <fullName evidence="8">Dihydroorotase</fullName>
    </submittedName>
</protein>
<dbReference type="Pfam" id="PF01979">
    <property type="entry name" value="Amidohydro_1"/>
    <property type="match status" value="1"/>
</dbReference>